<dbReference type="PANTHER" id="PTHR42905:SF5">
    <property type="entry name" value="CARBOXYVINYL-CARBOXYPHOSPHONATE PHOSPHORYLMUTASE, CHLOROPLASTIC"/>
    <property type="match status" value="1"/>
</dbReference>
<keyword evidence="2" id="KW-1185">Reference proteome</keyword>
<dbReference type="KEGG" id="pstg:E8M01_09275"/>
<evidence type="ECO:0000313" key="1">
    <source>
        <dbReference type="EMBL" id="QCI64405.1"/>
    </source>
</evidence>
<proteinExistence type="predicted"/>
<dbReference type="OrthoDB" id="9771433at2"/>
<dbReference type="RefSeq" id="WP_136959859.1">
    <property type="nucleotide sequence ID" value="NZ_CP039690.1"/>
</dbReference>
<dbReference type="CDD" id="cd00377">
    <property type="entry name" value="ICL_PEPM"/>
    <property type="match status" value="1"/>
</dbReference>
<dbReference type="InterPro" id="IPR040442">
    <property type="entry name" value="Pyrv_kinase-like_dom_sf"/>
</dbReference>
<dbReference type="EMBL" id="CP039690">
    <property type="protein sequence ID" value="QCI64405.1"/>
    <property type="molecule type" value="Genomic_DNA"/>
</dbReference>
<dbReference type="PANTHER" id="PTHR42905">
    <property type="entry name" value="PHOSPHOENOLPYRUVATE CARBOXYLASE"/>
    <property type="match status" value="1"/>
</dbReference>
<dbReference type="Proteomes" id="UP000298781">
    <property type="component" value="Chromosome"/>
</dbReference>
<sequence>MASSMRELLQTGELILAPGAYDCLTAGAIARAGFKAAYMTGAGVAASHGFPDFGLLTMTEMVAVAGRVARSLSIPLIADGDTGFGNELNAARAVREYERAGVGAMHIEDQVFPKQCGHFDNKAIVPAGEFIAKIRAAAMARETGNFVLIARTDARSVEGLDAAIDRANRALEAGADVAFVEAPQDLDEMAAIPRRVQGPCLLNIVWRGKTPDVSFEDAASMGYRIAILPSILLKSVMGISDEVLQAARLTGRHPVPPGDIGIQDGAVRAGGEEWKRLRACAP</sequence>
<keyword evidence="1" id="KW-0456">Lyase</keyword>
<organism evidence="1 2">
    <name type="scientific">Phreatobacter stygius</name>
    <dbReference type="NCBI Taxonomy" id="1940610"/>
    <lineage>
        <taxon>Bacteria</taxon>
        <taxon>Pseudomonadati</taxon>
        <taxon>Pseudomonadota</taxon>
        <taxon>Alphaproteobacteria</taxon>
        <taxon>Hyphomicrobiales</taxon>
        <taxon>Phreatobacteraceae</taxon>
        <taxon>Phreatobacter</taxon>
    </lineage>
</organism>
<gene>
    <name evidence="1" type="ORF">E8M01_09275</name>
</gene>
<dbReference type="InterPro" id="IPR015813">
    <property type="entry name" value="Pyrv/PenolPyrv_kinase-like_dom"/>
</dbReference>
<dbReference type="Gene3D" id="3.20.20.60">
    <property type="entry name" value="Phosphoenolpyruvate-binding domains"/>
    <property type="match status" value="1"/>
</dbReference>
<name>A0A4D7AYA6_9HYPH</name>
<accession>A0A4D7AYA6</accession>
<dbReference type="InterPro" id="IPR039556">
    <property type="entry name" value="ICL/PEPM"/>
</dbReference>
<dbReference type="Pfam" id="PF13714">
    <property type="entry name" value="PEP_mutase"/>
    <property type="match status" value="1"/>
</dbReference>
<reference evidence="1 2" key="1">
    <citation type="submission" date="2019-04" db="EMBL/GenBank/DDBJ databases">
        <title>Phreatobacter aquaticus sp. nov.</title>
        <authorList>
            <person name="Choi A."/>
        </authorList>
    </citation>
    <scope>NUCLEOTIDE SEQUENCE [LARGE SCALE GENOMIC DNA]</scope>
    <source>
        <strain evidence="1 2">KCTC 52518</strain>
    </source>
</reference>
<evidence type="ECO:0000313" key="2">
    <source>
        <dbReference type="Proteomes" id="UP000298781"/>
    </source>
</evidence>
<dbReference type="GO" id="GO:0016833">
    <property type="term" value="F:oxo-acid-lyase activity"/>
    <property type="evidence" value="ECO:0007669"/>
    <property type="project" value="UniProtKB-ARBA"/>
</dbReference>
<dbReference type="SUPFAM" id="SSF51621">
    <property type="entry name" value="Phosphoenolpyruvate/pyruvate domain"/>
    <property type="match status" value="1"/>
</dbReference>
<dbReference type="AlphaFoldDB" id="A0A4D7AYA6"/>
<protein>
    <submittedName>
        <fullName evidence="1">Isocitrate lyase/PEP mutase family protein</fullName>
    </submittedName>
</protein>